<keyword evidence="1" id="KW-0472">Membrane</keyword>
<comment type="caution">
    <text evidence="2">The sequence shown here is derived from an EMBL/GenBank/DDBJ whole genome shotgun (WGS) entry which is preliminary data.</text>
</comment>
<organism evidence="2 3">
    <name type="scientific">Draconibacterium aestuarii</name>
    <dbReference type="NCBI Taxonomy" id="2998507"/>
    <lineage>
        <taxon>Bacteria</taxon>
        <taxon>Pseudomonadati</taxon>
        <taxon>Bacteroidota</taxon>
        <taxon>Bacteroidia</taxon>
        <taxon>Marinilabiliales</taxon>
        <taxon>Prolixibacteraceae</taxon>
        <taxon>Draconibacterium</taxon>
    </lineage>
</organism>
<reference evidence="2" key="1">
    <citation type="submission" date="2022-11" db="EMBL/GenBank/DDBJ databases">
        <title>Marilongibacter aestuarii gen. nov., sp. nov., isolated from tidal flat sediment.</title>
        <authorList>
            <person name="Jiayan W."/>
        </authorList>
    </citation>
    <scope>NUCLEOTIDE SEQUENCE</scope>
    <source>
        <strain evidence="2">Z1-6</strain>
    </source>
</reference>
<feature type="transmembrane region" description="Helical" evidence="1">
    <location>
        <begin position="43"/>
        <end position="71"/>
    </location>
</feature>
<evidence type="ECO:0000256" key="1">
    <source>
        <dbReference type="SAM" id="Phobius"/>
    </source>
</evidence>
<keyword evidence="1" id="KW-0812">Transmembrane</keyword>
<accession>A0A9X3F7A4</accession>
<feature type="transmembrane region" description="Helical" evidence="1">
    <location>
        <begin position="147"/>
        <end position="170"/>
    </location>
</feature>
<proteinExistence type="predicted"/>
<evidence type="ECO:0000313" key="3">
    <source>
        <dbReference type="Proteomes" id="UP001145087"/>
    </source>
</evidence>
<keyword evidence="3" id="KW-1185">Reference proteome</keyword>
<name>A0A9X3F7A4_9BACT</name>
<gene>
    <name evidence="2" type="ORF">OU798_12235</name>
</gene>
<dbReference type="AlphaFoldDB" id="A0A9X3F7A4"/>
<dbReference type="Proteomes" id="UP001145087">
    <property type="component" value="Unassembled WGS sequence"/>
</dbReference>
<sequence>MNQNILILTAASLGFVHTVLGPDHYIPFIALSKAKNWGLSKTLGVTTLCGIGHVLGSIVIGLIGVLSGFAIESLEIIESFRGTVAAWLLIAFGLVYTIYGLRKAYTNQTHEHAHVHTDGTVHTHQHVHKKEHVHIHSEKKKKSITPWILFLIFVFGPCEVLIPIVMYPAVESNYGLLISATAVFALTTISTMLFMVALALFGFRFIPFKKMERFSHALAGILILICGVAVQFLGM</sequence>
<dbReference type="RefSeq" id="WP_343333451.1">
    <property type="nucleotide sequence ID" value="NZ_JAPOHD010000027.1"/>
</dbReference>
<feature type="transmembrane region" description="Helical" evidence="1">
    <location>
        <begin position="214"/>
        <end position="234"/>
    </location>
</feature>
<dbReference type="EMBL" id="JAPOHD010000027">
    <property type="protein sequence ID" value="MCY1721117.1"/>
    <property type="molecule type" value="Genomic_DNA"/>
</dbReference>
<feature type="transmembrane region" description="Helical" evidence="1">
    <location>
        <begin position="176"/>
        <end position="202"/>
    </location>
</feature>
<protein>
    <submittedName>
        <fullName evidence="2">Sulfite exporter TauE/SafE family protein</fullName>
    </submittedName>
</protein>
<keyword evidence="1" id="KW-1133">Transmembrane helix</keyword>
<dbReference type="PANTHER" id="PTHR36394">
    <property type="entry name" value="OS01G0277700 PROTEIN"/>
    <property type="match status" value="1"/>
</dbReference>
<feature type="transmembrane region" description="Helical" evidence="1">
    <location>
        <begin position="83"/>
        <end position="101"/>
    </location>
</feature>
<evidence type="ECO:0000313" key="2">
    <source>
        <dbReference type="EMBL" id="MCY1721117.1"/>
    </source>
</evidence>
<dbReference type="PANTHER" id="PTHR36394:SF1">
    <property type="entry name" value="OS01G0277700 PROTEIN"/>
    <property type="match status" value="1"/>
</dbReference>